<sequence length="285" mass="32753">MRSVGGSITIRSQCERTPGNRSRIPSLYETNKILPQWKKERPDLNRVHSQVLQNVQMRVDLAFKAFFQRVKAGENPGYPRFKERDRYDSFTYKQSGFKLDGDRLHLSKIGEVRIVLHRPIEGTIKTLTIRRSSTGKWYACFSVEYDPSPAPQKETVVGIDVGLESFATLSNGEKIENPRFFRTDERVLAKAQRKLSKAQKDTPERKKARKIVAHVHKRIVNRRLNFAHQTSRQLVDRFGTIVFEELNITNMQKNHPLAKSIADVAWNMFISITGSKAEDAGSRVI</sequence>
<evidence type="ECO:0000256" key="3">
    <source>
        <dbReference type="ARBA" id="ARBA00023125"/>
    </source>
</evidence>
<dbReference type="NCBIfam" id="NF040570">
    <property type="entry name" value="guided_TnpB"/>
    <property type="match status" value="1"/>
</dbReference>
<dbReference type="GO" id="GO:0003677">
    <property type="term" value="F:DNA binding"/>
    <property type="evidence" value="ECO:0007669"/>
    <property type="project" value="UniProtKB-KW"/>
</dbReference>
<keyword evidence="2" id="KW-0815">Transposition</keyword>
<dbReference type="KEGG" id="mrc:R6Y96_03660"/>
<feature type="domain" description="Probable transposase IS891/IS1136/IS1341" evidence="5">
    <location>
        <begin position="142"/>
        <end position="254"/>
    </location>
</feature>
<evidence type="ECO:0000256" key="1">
    <source>
        <dbReference type="ARBA" id="ARBA00008761"/>
    </source>
</evidence>
<dbReference type="GO" id="GO:0006310">
    <property type="term" value="P:DNA recombination"/>
    <property type="evidence" value="ECO:0007669"/>
    <property type="project" value="UniProtKB-KW"/>
</dbReference>
<accession>A0AAX4FWL8</accession>
<comment type="similarity">
    <text evidence="1">In the C-terminal section; belongs to the transposase 35 family.</text>
</comment>
<evidence type="ECO:0000313" key="7">
    <source>
        <dbReference type="Proteomes" id="UP001305652"/>
    </source>
</evidence>
<dbReference type="NCBIfam" id="TIGR01766">
    <property type="entry name" value="IS200/IS605 family accessory protein TnpB-like domain"/>
    <property type="match status" value="1"/>
</dbReference>
<protein>
    <submittedName>
        <fullName evidence="6">Transposase</fullName>
    </submittedName>
</protein>
<dbReference type="Pfam" id="PF01385">
    <property type="entry name" value="OrfB_IS605"/>
    <property type="match status" value="1"/>
</dbReference>
<dbReference type="InterPro" id="IPR001959">
    <property type="entry name" value="Transposase"/>
</dbReference>
<dbReference type="Proteomes" id="UP001305652">
    <property type="component" value="Chromosome"/>
</dbReference>
<name>A0AAX4FWL8_9EURY</name>
<evidence type="ECO:0000259" key="5">
    <source>
        <dbReference type="Pfam" id="PF01385"/>
    </source>
</evidence>
<evidence type="ECO:0000256" key="4">
    <source>
        <dbReference type="ARBA" id="ARBA00023172"/>
    </source>
</evidence>
<keyword evidence="4" id="KW-0233">DNA recombination</keyword>
<evidence type="ECO:0000313" key="6">
    <source>
        <dbReference type="EMBL" id="WOX58348.1"/>
    </source>
</evidence>
<keyword evidence="7" id="KW-1185">Reference proteome</keyword>
<dbReference type="AlphaFoldDB" id="A0AAX4FWL8"/>
<dbReference type="GO" id="GO:0032196">
    <property type="term" value="P:transposition"/>
    <property type="evidence" value="ECO:0007669"/>
    <property type="project" value="UniProtKB-KW"/>
</dbReference>
<evidence type="ECO:0000256" key="2">
    <source>
        <dbReference type="ARBA" id="ARBA00022578"/>
    </source>
</evidence>
<proteinExistence type="inferred from homology"/>
<reference evidence="6 7" key="1">
    <citation type="submission" date="2023-10" db="EMBL/GenBank/DDBJ databases">
        <title>The complete genome sequence of Methanoculleus receptaculi DSM 18860.</title>
        <authorList>
            <person name="Lai S.-J."/>
            <person name="You Y.-T."/>
            <person name="Chen S.-C."/>
        </authorList>
    </citation>
    <scope>NUCLEOTIDE SEQUENCE [LARGE SCALE GENOMIC DNA]</scope>
    <source>
        <strain evidence="6 7">DSM 18860</strain>
    </source>
</reference>
<gene>
    <name evidence="6" type="ORF">R6Y96_03660</name>
</gene>
<keyword evidence="3" id="KW-0238">DNA-binding</keyword>
<dbReference type="EMBL" id="CP137642">
    <property type="protein sequence ID" value="WOX58348.1"/>
    <property type="molecule type" value="Genomic_DNA"/>
</dbReference>
<dbReference type="InterPro" id="IPR010095">
    <property type="entry name" value="Cas12f1-like_TNB"/>
</dbReference>
<organism evidence="6 7">
    <name type="scientific">Methanoculleus receptaculi</name>
    <dbReference type="NCBI Taxonomy" id="394967"/>
    <lineage>
        <taxon>Archaea</taxon>
        <taxon>Methanobacteriati</taxon>
        <taxon>Methanobacteriota</taxon>
        <taxon>Stenosarchaea group</taxon>
        <taxon>Methanomicrobia</taxon>
        <taxon>Methanomicrobiales</taxon>
        <taxon>Methanomicrobiaceae</taxon>
        <taxon>Methanoculleus</taxon>
    </lineage>
</organism>